<dbReference type="GO" id="GO:0022857">
    <property type="term" value="F:transmembrane transporter activity"/>
    <property type="evidence" value="ECO:0007669"/>
    <property type="project" value="UniProtKB-UniRule"/>
</dbReference>
<feature type="transmembrane region" description="Helical" evidence="9">
    <location>
        <begin position="29"/>
        <end position="50"/>
    </location>
</feature>
<feature type="transmembrane region" description="Helical" evidence="9">
    <location>
        <begin position="110"/>
        <end position="131"/>
    </location>
</feature>
<evidence type="ECO:0000256" key="3">
    <source>
        <dbReference type="ARBA" id="ARBA00022475"/>
    </source>
</evidence>
<dbReference type="InterPro" id="IPR055348">
    <property type="entry name" value="DctQ"/>
</dbReference>
<dbReference type="OrthoDB" id="8908407at2"/>
<keyword evidence="2 9" id="KW-0813">Transport</keyword>
<protein>
    <recommendedName>
        <fullName evidence="9">TRAP transporter small permease protein</fullName>
    </recommendedName>
</protein>
<dbReference type="Proteomes" id="UP000292939">
    <property type="component" value="Chromosome"/>
</dbReference>
<comment type="subunit">
    <text evidence="9">The complex comprises the extracytoplasmic solute receptor protein and the two transmembrane proteins.</text>
</comment>
<keyword evidence="6 9" id="KW-1133">Transmembrane helix</keyword>
<name>A0A4P6UEE0_9BURK</name>
<feature type="domain" description="Tripartite ATP-independent periplasmic transporters DctQ component" evidence="10">
    <location>
        <begin position="42"/>
        <end position="178"/>
    </location>
</feature>
<dbReference type="PANTHER" id="PTHR35011:SF10">
    <property type="entry name" value="TRAP TRANSPORTER SMALL PERMEASE PROTEIN"/>
    <property type="match status" value="1"/>
</dbReference>
<keyword evidence="4 9" id="KW-0997">Cell inner membrane</keyword>
<evidence type="ECO:0000313" key="11">
    <source>
        <dbReference type="EMBL" id="QBK03528.1"/>
    </source>
</evidence>
<evidence type="ECO:0000259" key="10">
    <source>
        <dbReference type="Pfam" id="PF04290"/>
    </source>
</evidence>
<keyword evidence="5 9" id="KW-0812">Transmembrane</keyword>
<proteinExistence type="inferred from homology"/>
<evidence type="ECO:0000256" key="4">
    <source>
        <dbReference type="ARBA" id="ARBA00022519"/>
    </source>
</evidence>
<reference evidence="11 12" key="1">
    <citation type="submission" date="2018-07" db="EMBL/GenBank/DDBJ databases">
        <title>Exploring interactions and the metabolic potential of the ultra-small soil bacteria Hylemonella gracilis.</title>
        <authorList>
            <person name="Tyc O."/>
            <person name="Kulkarni P."/>
            <person name="Gawehns F."/>
            <person name="Hundscheid M."/>
            <person name="Zweers H."/>
            <person name="Garbeva P."/>
        </authorList>
    </citation>
    <scope>NUCLEOTIDE SEQUENCE [LARGE SCALE GENOMIC DNA]</scope>
    <source>
        <strain evidence="11 12">NS1</strain>
    </source>
</reference>
<dbReference type="Pfam" id="PF04290">
    <property type="entry name" value="DctQ"/>
    <property type="match status" value="1"/>
</dbReference>
<evidence type="ECO:0000256" key="8">
    <source>
        <dbReference type="ARBA" id="ARBA00038436"/>
    </source>
</evidence>
<feature type="transmembrane region" description="Helical" evidence="9">
    <location>
        <begin position="151"/>
        <end position="172"/>
    </location>
</feature>
<comment type="function">
    <text evidence="9">Part of the tripartite ATP-independent periplasmic (TRAP) transport system.</text>
</comment>
<gene>
    <name evidence="11" type="ORF">DW355_00975</name>
</gene>
<dbReference type="GO" id="GO:0005886">
    <property type="term" value="C:plasma membrane"/>
    <property type="evidence" value="ECO:0007669"/>
    <property type="project" value="UniProtKB-SubCell"/>
</dbReference>
<dbReference type="InterPro" id="IPR007387">
    <property type="entry name" value="TRAP_DctQ"/>
</dbReference>
<evidence type="ECO:0000256" key="9">
    <source>
        <dbReference type="RuleBase" id="RU369079"/>
    </source>
</evidence>
<feature type="transmembrane region" description="Helical" evidence="9">
    <location>
        <begin position="62"/>
        <end position="82"/>
    </location>
</feature>
<dbReference type="EMBL" id="CP031395">
    <property type="protein sequence ID" value="QBK03528.1"/>
    <property type="molecule type" value="Genomic_DNA"/>
</dbReference>
<dbReference type="KEGG" id="hgr:DW355_00975"/>
<evidence type="ECO:0000256" key="5">
    <source>
        <dbReference type="ARBA" id="ARBA00022692"/>
    </source>
</evidence>
<comment type="subcellular location">
    <subcellularLocation>
        <location evidence="1 9">Cell inner membrane</location>
        <topology evidence="1 9">Multi-pass membrane protein</topology>
    </subcellularLocation>
</comment>
<evidence type="ECO:0000256" key="2">
    <source>
        <dbReference type="ARBA" id="ARBA00022448"/>
    </source>
</evidence>
<evidence type="ECO:0000256" key="6">
    <source>
        <dbReference type="ARBA" id="ARBA00022989"/>
    </source>
</evidence>
<evidence type="ECO:0000256" key="1">
    <source>
        <dbReference type="ARBA" id="ARBA00004429"/>
    </source>
</evidence>
<sequence>MSYETNTDLESTPSASGAPDSAFGRLIDALNAAGSVLIGAVMLLMCADVLLRNLANRPIDGVAELVATSIVMIVFLQLPATLRHGRMSRADLFIDPFIDRRPRAGKRLRALFSATGIFACGVIAYASWWPLLRSWTEDEFLGVEGLFTFPIWPMRALVVLGAALAAVQYLLLAVQDLRESPGTTADAVTKQEARHE</sequence>
<evidence type="ECO:0000256" key="7">
    <source>
        <dbReference type="ARBA" id="ARBA00023136"/>
    </source>
</evidence>
<dbReference type="RefSeq" id="WP_131277161.1">
    <property type="nucleotide sequence ID" value="NZ_CP031395.1"/>
</dbReference>
<dbReference type="AlphaFoldDB" id="A0A4P6UEE0"/>
<dbReference type="PANTHER" id="PTHR35011">
    <property type="entry name" value="2,3-DIKETO-L-GULONATE TRAP TRANSPORTER SMALL PERMEASE PROTEIN YIAM"/>
    <property type="match status" value="1"/>
</dbReference>
<accession>A0A4P6UEE0</accession>
<dbReference type="GO" id="GO:0015740">
    <property type="term" value="P:C4-dicarboxylate transport"/>
    <property type="evidence" value="ECO:0007669"/>
    <property type="project" value="TreeGrafter"/>
</dbReference>
<keyword evidence="7 9" id="KW-0472">Membrane</keyword>
<keyword evidence="3" id="KW-1003">Cell membrane</keyword>
<evidence type="ECO:0000313" key="12">
    <source>
        <dbReference type="Proteomes" id="UP000292939"/>
    </source>
</evidence>
<organism evidence="11 12">
    <name type="scientific">Hylemonella gracilis</name>
    <dbReference type="NCBI Taxonomy" id="80880"/>
    <lineage>
        <taxon>Bacteria</taxon>
        <taxon>Pseudomonadati</taxon>
        <taxon>Pseudomonadota</taxon>
        <taxon>Betaproteobacteria</taxon>
        <taxon>Burkholderiales</taxon>
        <taxon>Comamonadaceae</taxon>
        <taxon>Hylemonella</taxon>
    </lineage>
</organism>
<comment type="similarity">
    <text evidence="8 9">Belongs to the TRAP transporter small permease family.</text>
</comment>